<dbReference type="Pfam" id="PF17973">
    <property type="entry name" value="bMG10"/>
    <property type="match status" value="1"/>
</dbReference>
<reference evidence="6" key="1">
    <citation type="submission" date="2017-02" db="EMBL/GenBank/DDBJ databases">
        <authorList>
            <person name="Varghese N."/>
            <person name="Submissions S."/>
        </authorList>
    </citation>
    <scope>NUCLEOTIDE SEQUENCE [LARGE SCALE GENOMIC DNA]</scope>
    <source>
        <strain evidence="6">DSM 22224</strain>
    </source>
</reference>
<organism evidence="5 6">
    <name type="scientific">Chitinophaga eiseniae</name>
    <dbReference type="NCBI Taxonomy" id="634771"/>
    <lineage>
        <taxon>Bacteria</taxon>
        <taxon>Pseudomonadati</taxon>
        <taxon>Bacteroidota</taxon>
        <taxon>Chitinophagia</taxon>
        <taxon>Chitinophagales</taxon>
        <taxon>Chitinophagaceae</taxon>
        <taxon>Chitinophaga</taxon>
    </lineage>
</organism>
<dbReference type="STRING" id="634771.SAMN04488128_1021693"/>
<dbReference type="Gene3D" id="2.20.130.20">
    <property type="match status" value="1"/>
</dbReference>
<dbReference type="PANTHER" id="PTHR40094:SF1">
    <property type="entry name" value="UBIQUITIN DOMAIN-CONTAINING PROTEIN"/>
    <property type="match status" value="1"/>
</dbReference>
<dbReference type="Pfam" id="PF01835">
    <property type="entry name" value="MG2"/>
    <property type="match status" value="1"/>
</dbReference>
<comment type="similarity">
    <text evidence="1">Belongs to the protease inhibitor I39 (alpha-2-macroglobulin) family. Bacterial alpha-2-macroglobulin subfamily.</text>
</comment>
<dbReference type="InterPro" id="IPR051802">
    <property type="entry name" value="YfhM-like"/>
</dbReference>
<dbReference type="GO" id="GO:0004866">
    <property type="term" value="F:endopeptidase inhibitor activity"/>
    <property type="evidence" value="ECO:0007669"/>
    <property type="project" value="InterPro"/>
</dbReference>
<dbReference type="PANTHER" id="PTHR40094">
    <property type="entry name" value="ALPHA-2-MACROGLOBULIN HOMOLOG"/>
    <property type="match status" value="1"/>
</dbReference>
<proteinExistence type="inferred from homology"/>
<feature type="chain" id="PRO_5013227724" evidence="3">
    <location>
        <begin position="20"/>
        <end position="2018"/>
    </location>
</feature>
<feature type="domain" description="Alpha-2-macroglobulin" evidence="4">
    <location>
        <begin position="1249"/>
        <end position="1339"/>
    </location>
</feature>
<dbReference type="InterPro" id="IPR008930">
    <property type="entry name" value="Terpenoid_cyclase/PrenylTrfase"/>
</dbReference>
<gene>
    <name evidence="5" type="ORF">SAMN04488128_1021693</name>
</gene>
<accession>A0A1T4S220</accession>
<dbReference type="InterPro" id="IPR001599">
    <property type="entry name" value="Macroglobln_a2"/>
</dbReference>
<evidence type="ECO:0000256" key="1">
    <source>
        <dbReference type="ARBA" id="ARBA00010556"/>
    </source>
</evidence>
<feature type="signal peptide" evidence="3">
    <location>
        <begin position="1"/>
        <end position="19"/>
    </location>
</feature>
<dbReference type="Pfam" id="PF00207">
    <property type="entry name" value="A2M"/>
    <property type="match status" value="1"/>
</dbReference>
<evidence type="ECO:0000313" key="5">
    <source>
        <dbReference type="EMBL" id="SKA22275.1"/>
    </source>
</evidence>
<keyword evidence="3" id="KW-0732">Signal</keyword>
<feature type="region of interest" description="Disordered" evidence="2">
    <location>
        <begin position="1220"/>
        <end position="1240"/>
    </location>
</feature>
<keyword evidence="6" id="KW-1185">Reference proteome</keyword>
<dbReference type="InterPro" id="IPR041246">
    <property type="entry name" value="Bact_MG10"/>
</dbReference>
<evidence type="ECO:0000259" key="4">
    <source>
        <dbReference type="SMART" id="SM01360"/>
    </source>
</evidence>
<evidence type="ECO:0000256" key="3">
    <source>
        <dbReference type="SAM" id="SignalP"/>
    </source>
</evidence>
<dbReference type="SMART" id="SM01360">
    <property type="entry name" value="A2M"/>
    <property type="match status" value="1"/>
</dbReference>
<dbReference type="Gene3D" id="2.60.40.1930">
    <property type="match status" value="1"/>
</dbReference>
<dbReference type="EMBL" id="FUWZ01000002">
    <property type="protein sequence ID" value="SKA22275.1"/>
    <property type="molecule type" value="Genomic_DNA"/>
</dbReference>
<dbReference type="Proteomes" id="UP000190367">
    <property type="component" value="Unassembled WGS sequence"/>
</dbReference>
<name>A0A1T4S220_9BACT</name>
<dbReference type="Gene3D" id="1.50.10.20">
    <property type="match status" value="1"/>
</dbReference>
<evidence type="ECO:0000256" key="2">
    <source>
        <dbReference type="SAM" id="MobiDB-lite"/>
    </source>
</evidence>
<dbReference type="SUPFAM" id="SSF48239">
    <property type="entry name" value="Terpenoid cyclases/Protein prenyltransferases"/>
    <property type="match status" value="1"/>
</dbReference>
<sequence>MRLCLSLFIVLFLTNSVMAQTYYDNSWKKVAALDEKNLPKSALGEVDLIYARAVKDNLPAQQIKALIYQMKYADQLSDSSIQQNLEKLDQKTAAAKGAQQAILQSIKAEVLLNYLRNNRYRLYNRTAIAEEKPGPDITTWSQDYLHRQITAAYQASLADKATLEKTPIGDFDPILIKGAGTRQLRPVLFDLLAHRALDYFKSGENTLAKPVDQFELDDPAAFAPAAAFARHTFAATDKTSLQYQAILVLQQLTRLHENDKAALLDIDLERIQYMQQISVAEDKTTRYRKALEEMTVVYNSEKEVTGVLALLANTYIGNALYGKADSTANLKKAKEICEQAIQKGPGTQGAADCSNLLAEIKAQSLELMTEKVNIPSLPFRTLVKYKNADKIYLRVLQVDEAFAAALRLAQNDYTDRQNRYWRLLLDKKPVKAWEQSLPDPKDYNHHAAEIKIDALPLGQYIILASVKPGFDLKENPMALQFAWVSNISYLENNAKFIALDRSTGKPLPGTKLTAFSQEWADGKEKWVQLQSTVTDANGTAELNVKGTTNRSVRLKWERQGDILFLDDHKYIYHYNEGEPKSKPHIFLFSDRSIYRPGQTLYFKGIVLQQEAGKKTSHLVKGLKSTLILTDANSEKVDTIVVTSNEYGAFSGKIVLPEGRLNGNYFLRDAKSYGVHTFRVEEYKRPKFYVEFDTIKGSYRLGETVTTQGKALAYAGNNINGATVKYRVERRTRFPYPWLFRGYLPAGTSREIAHGETTTDENGHFKVSFPASPDKTVSPDQKPIFTYIVSADVTDLNGETRSASQSVAAGYQSVEINVQVPERVEISALKDVRVFTRNLNGAFEQLSVKVAVQPLEPNKRLLRPRYWEQADQFAITEAAYIKDFPLDIYHDEDEKDKWPRKPAVSEQQFTSTATGEVALDSKKLTPGYYELVVSATDKNGQPVVQKAVFELVDPRVKTLAAPAYLWSYQPEEKTEPGKKGAVILGSSAKDLHILQSLTRIGQSSQMTNITLDGVKQYDYNVTEEDRGGIGLDYVFVKDNRVFTSQHTIQVPWDNKDLDIKIGTHRDKLLPGEKEKWSVEITGYKGEKVAAEMLASMYDASLDAFVPHQWSKPGIYPDIRTSGRLVYHAYDNFGMVTSQYYFETDRQGATAKEKSYDLLNFFGWGMGNSYVYEKLGGRASGVRTRGAAGAVMAMAPAPAAVQRKEVMKEKDARAMNYVTEQAADSAAAEETPKAPENNAGNVPVRKNFQETAFFLPELRTDKDGKLSFEFTMPEALTKWNFQGLAHTQDAAFGIVGASIVTQKQLMVVPNAPRFVRAGDKIDFTAKVSNLTDSQLIGQAHLELLDAATMQPVDGWFQNIFPVQHFTANAGQSTVVTFQLQVPRNFTSALLYRVKAQSGNYSDGEENALPVLTNSMLVTESMPLPVRGDGQHTFTFEKLLKSGASSTLRQQGVTVEYTSNPAWYAVQALPYLMEYPYDCSEQVFNRYYANALATHIAKSVPGIRQVFDKWKTTDTAALLSNLQKNEELKSLLLQQTPWVLEAKNEAQQKKNIALLFDLQRMQRERKSALDQLAAKQESDGSFAWFNGMWADRYITQYILAGIGHLQQLTSVKDPVAANIANKAMQYLDRQLDKDYHQLIKNKADLKKQQISEIQVQYLYARSFFDNPVPKGMEASFNYYAGQQQQFWTKMGRYAQGMVALSQFKKGDKATPAAILKSLKENAINHPELGMYWKDVVAGYGWHQAPIETQALLIEAFQVAGKDEAAVADMKTWLLKNKQTNNWSTTKSTADACYAMLLQGSNWLTASPEVDIRLGQETISSKQQTAEAGTGYFKQHIEAKDVKADMGNIQVTVKDSKGQPSWGAVYWQYFEELDKITAAKTPLVLEKELYKEVSSDKGPVLTKIAEGNELKVGDKVKVRIVLRVDRTMEYIHLKDMRAACFEPENVLSSAKWQNGLSYYESTKDASTDFFFSYLPKGTYVFEYALFVTHQGKFSNGISTAQCMYAPEFSAHSEGINVKVVEK</sequence>
<protein>
    <submittedName>
        <fullName evidence="5">MG2 domain-containing protein</fullName>
    </submittedName>
</protein>
<dbReference type="InterPro" id="IPR002890">
    <property type="entry name" value="MG2"/>
</dbReference>
<evidence type="ECO:0000313" key="6">
    <source>
        <dbReference type="Proteomes" id="UP000190367"/>
    </source>
</evidence>